<dbReference type="CDD" id="cd01651">
    <property type="entry name" value="RT_G2_intron"/>
    <property type="match status" value="1"/>
</dbReference>
<dbReference type="PANTHER" id="PTHR34047:SF8">
    <property type="entry name" value="PROTEIN YKFC"/>
    <property type="match status" value="1"/>
</dbReference>
<gene>
    <name evidence="2" type="ORF">Q783_09770</name>
</gene>
<dbReference type="Proteomes" id="UP000017469">
    <property type="component" value="Chromosome"/>
</dbReference>
<dbReference type="GO" id="GO:0003964">
    <property type="term" value="F:RNA-directed DNA polymerase activity"/>
    <property type="evidence" value="ECO:0007669"/>
    <property type="project" value="UniProtKB-KW"/>
</dbReference>
<dbReference type="InterPro" id="IPR000477">
    <property type="entry name" value="RT_dom"/>
</dbReference>
<dbReference type="Gene3D" id="1.10.30.50">
    <property type="match status" value="1"/>
</dbReference>
<dbReference type="PATRIC" id="fig|1266845.5.peg.1846"/>
<dbReference type="HOGENOM" id="CLU_013584_14_3_9"/>
<proteinExistence type="predicted"/>
<name>U5SAZ1_9LACT</name>
<keyword evidence="2" id="KW-0695">RNA-directed DNA polymerase</keyword>
<reference evidence="2 3" key="1">
    <citation type="journal article" date="2013" name="Genome Announc.">
        <title>Complete Genome Sequence of Carnobacterium gilichinskyi Strain WN1359T (DSM 27470T).</title>
        <authorList>
            <person name="Leonard M.T."/>
            <person name="Panayotova N."/>
            <person name="Farmerie W.G."/>
            <person name="Triplett E.W."/>
            <person name="Nicholson W.L."/>
        </authorList>
    </citation>
    <scope>NUCLEOTIDE SEQUENCE [LARGE SCALE GENOMIC DNA]</scope>
    <source>
        <strain evidence="2 3">WN1359</strain>
    </source>
</reference>
<dbReference type="eggNOG" id="COG3344">
    <property type="taxonomic scope" value="Bacteria"/>
</dbReference>
<evidence type="ECO:0000313" key="3">
    <source>
        <dbReference type="Proteomes" id="UP000017469"/>
    </source>
</evidence>
<dbReference type="RefSeq" id="WP_023179216.1">
    <property type="nucleotide sequence ID" value="NC_022606.1"/>
</dbReference>
<dbReference type="PANTHER" id="PTHR34047">
    <property type="entry name" value="NUCLEAR INTRON MATURASE 1, MITOCHONDRIAL-RELATED"/>
    <property type="match status" value="1"/>
</dbReference>
<dbReference type="InterPro" id="IPR030931">
    <property type="entry name" value="Group_II_RT_mat"/>
</dbReference>
<dbReference type="InterPro" id="IPR043502">
    <property type="entry name" value="DNA/RNA_pol_sf"/>
</dbReference>
<sequence length="633" mass="74115">MKPKAYKPLKDKKLRHAEYYGMVDIFDELYKRSKDGDNFNNLMNIVQSENNILLAYRNIKRNSGSVTPGVDDITIKDIENLEQTIFVEMVRKRFSNYSPRKVRRVEIPKPNGKTRPLGIPSIWDRIAQQCILQVIEPICEAKFNKHSYGFRPNRSTEHAIADMLFRINQQKLHYVVDVDLQGFFDEINHKKLMNQVWTLGIHDKQLLVIIRKMLSAPIVLKNGSIMHPVKGTPQGGILSPLLANISLNEFDWWISNQWETFETRKKYAAAVMGNGTKNRGLTYRMLRKNSKLKEIYIVRYADDFKLITSNRRDAEKIFIASQMWLKERLGLPISKEKSKITNLRKEESEFLGFTIKAVPKANKYVAYTHISEKSLKRIKDNLTKQIKVIQRTPNSNKTVVEIYKYNSMVLGIHNYYRYATHCNPDLQDMSYQIMIIMKSRFRQAGFTKQGEYKGHDKGILSYTKSSMMRYIMRNKPLVPIGYIQHKNPMNKKAVINKYTPEGRELIHKQQEAVEQWKVKYLREHPIINERATVEFNDNRIGKFIAQKGKCAITGKELILSELHCHHKKLWSQTKDDSYHNLVIIADEVHRLIHATEDETIERYLWYLNLNSETMKKMNKLRTLVGNKEITGIT</sequence>
<dbReference type="InterPro" id="IPR003615">
    <property type="entry name" value="HNH_nuc"/>
</dbReference>
<dbReference type="Pfam" id="PF00078">
    <property type="entry name" value="RVT_1"/>
    <property type="match status" value="1"/>
</dbReference>
<keyword evidence="2" id="KW-0548">Nucleotidyltransferase</keyword>
<dbReference type="SUPFAM" id="SSF56672">
    <property type="entry name" value="DNA/RNA polymerases"/>
    <property type="match status" value="1"/>
</dbReference>
<evidence type="ECO:0000259" key="1">
    <source>
        <dbReference type="PROSITE" id="PS50878"/>
    </source>
</evidence>
<dbReference type="EMBL" id="CP006812">
    <property type="protein sequence ID" value="AGY82459.1"/>
    <property type="molecule type" value="Genomic_DNA"/>
</dbReference>
<dbReference type="InterPro" id="IPR051083">
    <property type="entry name" value="GrpII_Intron_Splice-Mob/Def"/>
</dbReference>
<accession>U5SAZ1</accession>
<dbReference type="NCBIfam" id="TIGR04416">
    <property type="entry name" value="group_II_RT_mat"/>
    <property type="match status" value="1"/>
</dbReference>
<evidence type="ECO:0000313" key="2">
    <source>
        <dbReference type="EMBL" id="AGY82459.1"/>
    </source>
</evidence>
<dbReference type="KEGG" id="caw:Q783_09770"/>
<dbReference type="AlphaFoldDB" id="U5SAZ1"/>
<protein>
    <submittedName>
        <fullName evidence="2">Reverse transcriptase</fullName>
    </submittedName>
</protein>
<dbReference type="PROSITE" id="PS50878">
    <property type="entry name" value="RT_POL"/>
    <property type="match status" value="1"/>
</dbReference>
<feature type="domain" description="Reverse transcriptase" evidence="1">
    <location>
        <begin position="88"/>
        <end position="355"/>
    </location>
</feature>
<organism evidence="2 3">
    <name type="scientific">Carnobacterium inhibens subsp. gilichinskyi</name>
    <dbReference type="NCBI Taxonomy" id="1266845"/>
    <lineage>
        <taxon>Bacteria</taxon>
        <taxon>Bacillati</taxon>
        <taxon>Bacillota</taxon>
        <taxon>Bacilli</taxon>
        <taxon>Lactobacillales</taxon>
        <taxon>Carnobacteriaceae</taxon>
        <taxon>Carnobacterium</taxon>
    </lineage>
</organism>
<keyword evidence="2" id="KW-0808">Transferase</keyword>
<dbReference type="CDD" id="cd00085">
    <property type="entry name" value="HNHc"/>
    <property type="match status" value="1"/>
</dbReference>